<protein>
    <recommendedName>
        <fullName evidence="5">C1q domain-containing protein</fullName>
    </recommendedName>
</protein>
<dbReference type="InterPro" id="IPR001073">
    <property type="entry name" value="C1q_dom"/>
</dbReference>
<evidence type="ECO:0000313" key="7">
    <source>
        <dbReference type="Proteomes" id="UP001187415"/>
    </source>
</evidence>
<comment type="subcellular location">
    <subcellularLocation>
        <location evidence="1">Secreted</location>
    </subcellularLocation>
</comment>
<dbReference type="SMART" id="SM00110">
    <property type="entry name" value="C1Q"/>
    <property type="match status" value="1"/>
</dbReference>
<reference evidence="6" key="1">
    <citation type="submission" date="2023-07" db="EMBL/GenBank/DDBJ databases">
        <title>Chromosome-level Genome Assembly of Striped Snakehead (Channa striata).</title>
        <authorList>
            <person name="Liu H."/>
        </authorList>
    </citation>
    <scope>NUCLEOTIDE SEQUENCE</scope>
    <source>
        <strain evidence="6">Gz</strain>
        <tissue evidence="6">Muscle</tissue>
    </source>
</reference>
<proteinExistence type="predicted"/>
<dbReference type="PANTHER" id="PTHR22923:SF102">
    <property type="entry name" value="CEREBELLIN 13-RELATED"/>
    <property type="match status" value="1"/>
</dbReference>
<dbReference type="GO" id="GO:0005576">
    <property type="term" value="C:extracellular region"/>
    <property type="evidence" value="ECO:0007669"/>
    <property type="project" value="UniProtKB-SubCell"/>
</dbReference>
<feature type="domain" description="C1q" evidence="5">
    <location>
        <begin position="66"/>
        <end position="206"/>
    </location>
</feature>
<evidence type="ECO:0000256" key="1">
    <source>
        <dbReference type="ARBA" id="ARBA00004613"/>
    </source>
</evidence>
<dbReference type="PRINTS" id="PR00007">
    <property type="entry name" value="COMPLEMNTC1Q"/>
</dbReference>
<organism evidence="6 7">
    <name type="scientific">Channa striata</name>
    <name type="common">Snakehead murrel</name>
    <name type="synonym">Ophicephalus striatus</name>
    <dbReference type="NCBI Taxonomy" id="64152"/>
    <lineage>
        <taxon>Eukaryota</taxon>
        <taxon>Metazoa</taxon>
        <taxon>Chordata</taxon>
        <taxon>Craniata</taxon>
        <taxon>Vertebrata</taxon>
        <taxon>Euteleostomi</taxon>
        <taxon>Actinopterygii</taxon>
        <taxon>Neopterygii</taxon>
        <taxon>Teleostei</taxon>
        <taxon>Neoteleostei</taxon>
        <taxon>Acanthomorphata</taxon>
        <taxon>Anabantaria</taxon>
        <taxon>Anabantiformes</taxon>
        <taxon>Channoidei</taxon>
        <taxon>Channidae</taxon>
        <taxon>Channa</taxon>
    </lineage>
</organism>
<dbReference type="AlphaFoldDB" id="A0AA88M0I1"/>
<evidence type="ECO:0000313" key="6">
    <source>
        <dbReference type="EMBL" id="KAK2827914.1"/>
    </source>
</evidence>
<evidence type="ECO:0000256" key="3">
    <source>
        <dbReference type="ARBA" id="ARBA00022729"/>
    </source>
</evidence>
<name>A0AA88M0I1_CHASR</name>
<keyword evidence="4" id="KW-0175">Coiled coil</keyword>
<evidence type="ECO:0000256" key="2">
    <source>
        <dbReference type="ARBA" id="ARBA00022525"/>
    </source>
</evidence>
<dbReference type="Gene3D" id="2.60.120.40">
    <property type="match status" value="1"/>
</dbReference>
<dbReference type="SUPFAM" id="SSF49842">
    <property type="entry name" value="TNF-like"/>
    <property type="match status" value="1"/>
</dbReference>
<dbReference type="PROSITE" id="PS50871">
    <property type="entry name" value="C1Q"/>
    <property type="match status" value="1"/>
</dbReference>
<dbReference type="PANTHER" id="PTHR22923">
    <property type="entry name" value="CEREBELLIN-RELATED"/>
    <property type="match status" value="1"/>
</dbReference>
<dbReference type="InterPro" id="IPR008983">
    <property type="entry name" value="Tumour_necrosis_fac-like_dom"/>
</dbReference>
<dbReference type="Proteomes" id="UP001187415">
    <property type="component" value="Unassembled WGS sequence"/>
</dbReference>
<evidence type="ECO:0000259" key="5">
    <source>
        <dbReference type="PROSITE" id="PS50871"/>
    </source>
</evidence>
<keyword evidence="2" id="KW-0964">Secreted</keyword>
<dbReference type="EMBL" id="JAUPFM010000015">
    <property type="protein sequence ID" value="KAK2827914.1"/>
    <property type="molecule type" value="Genomic_DNA"/>
</dbReference>
<keyword evidence="7" id="KW-1185">Reference proteome</keyword>
<dbReference type="Pfam" id="PF00386">
    <property type="entry name" value="C1q"/>
    <property type="match status" value="1"/>
</dbReference>
<gene>
    <name evidence="6" type="ORF">Q5P01_018948</name>
</gene>
<evidence type="ECO:0000256" key="4">
    <source>
        <dbReference type="SAM" id="Coils"/>
    </source>
</evidence>
<feature type="coiled-coil region" evidence="4">
    <location>
        <begin position="21"/>
        <end position="65"/>
    </location>
</feature>
<dbReference type="InterPro" id="IPR050822">
    <property type="entry name" value="Cerebellin_Synaptic_Org"/>
</dbReference>
<comment type="caution">
    <text evidence="6">The sequence shown here is derived from an EMBL/GenBank/DDBJ whole genome shotgun (WGS) entry which is preliminary data.</text>
</comment>
<sequence>MEAGSDQGDMYTILREMAGSLAQLKVDVKVLQGENQAQSAKLKELDGVKTELEKQKAEIDKLKQQPQGKQVVFSASLLADGENTIGPFPSHTPLVFRRVVTNIGNAYSPNTGVFTAPHRGVYHFEWYIAQYGDPRHPTGVDLMKNTERVFMAWEQNSSGSFGSSSNGVNLVLESGDTTYVRLWNNTTVFDNTSHHTTFSGHLLFPL</sequence>
<keyword evidence="3" id="KW-0732">Signal</keyword>
<accession>A0AA88M0I1</accession>